<dbReference type="GO" id="GO:0000977">
    <property type="term" value="F:RNA polymerase II transcription regulatory region sequence-specific DNA binding"/>
    <property type="evidence" value="ECO:0007669"/>
    <property type="project" value="TreeGrafter"/>
</dbReference>
<evidence type="ECO:0000259" key="6">
    <source>
        <dbReference type="PROSITE" id="PS50112"/>
    </source>
</evidence>
<sequence length="293" mass="32770">MGQIAVSCAVISYDSIVVVINASGELIKFNAMNQRRERSRDAARCRRGKETQMFLELARQLPLPRRLSSQLDKATIMRLTLSFLRLRTLISSGRRDSGGSAQDTDGQQLTALDGFFMVLSQSGDIVFLCENVSKYLGLTQLELIGQSIFDCTHPCDHEEMRSILRNRHVPETCGRRRCVQCDFLVRVKCTLTDEGKTVNVRSASWKVLRCSGVVRTPQTETTDEGTPSQVCLLLICEPVPLPPVAEPLTNTWSFLTCHSLDMRFTRLDQRSADLQRPPWATAGRSRRHGGGAP</sequence>
<dbReference type="PANTHER" id="PTHR23043:SF17">
    <property type="entry name" value="PROTEIN SIMILAR"/>
    <property type="match status" value="1"/>
</dbReference>
<evidence type="ECO:0000256" key="4">
    <source>
        <dbReference type="ARBA" id="ARBA00023163"/>
    </source>
</evidence>
<dbReference type="AlphaFoldDB" id="A0A4W3GY43"/>
<dbReference type="NCBIfam" id="TIGR00229">
    <property type="entry name" value="sensory_box"/>
    <property type="match status" value="1"/>
</dbReference>
<keyword evidence="5" id="KW-0539">Nucleus</keyword>
<protein>
    <submittedName>
        <fullName evidence="8">Uncharacterized protein</fullName>
    </submittedName>
</protein>
<dbReference type="CDD" id="cd11433">
    <property type="entry name" value="bHLH-PAS_HIF"/>
    <property type="match status" value="1"/>
</dbReference>
<dbReference type="InParanoid" id="A0A4W3GY43"/>
<reference evidence="9" key="2">
    <citation type="journal article" date="2007" name="PLoS Biol.">
        <title>Survey sequencing and comparative analysis of the elephant shark (Callorhinchus milii) genome.</title>
        <authorList>
            <person name="Venkatesh B."/>
            <person name="Kirkness E.F."/>
            <person name="Loh Y.H."/>
            <person name="Halpern A.L."/>
            <person name="Lee A.P."/>
            <person name="Johnson J."/>
            <person name="Dandona N."/>
            <person name="Viswanathan L.D."/>
            <person name="Tay A."/>
            <person name="Venter J.C."/>
            <person name="Strausberg R.L."/>
            <person name="Brenner S."/>
        </authorList>
    </citation>
    <scope>NUCLEOTIDE SEQUENCE [LARGE SCALE GENOMIC DNA]</scope>
</reference>
<keyword evidence="3" id="KW-0805">Transcription regulation</keyword>
<evidence type="ECO:0000259" key="7">
    <source>
        <dbReference type="PROSITE" id="PS50888"/>
    </source>
</evidence>
<keyword evidence="2" id="KW-0677">Repeat</keyword>
<reference evidence="8" key="5">
    <citation type="submission" date="2025-09" db="UniProtKB">
        <authorList>
            <consortium name="Ensembl"/>
        </authorList>
    </citation>
    <scope>IDENTIFICATION</scope>
</reference>
<dbReference type="Gene3D" id="3.30.450.20">
    <property type="entry name" value="PAS domain"/>
    <property type="match status" value="1"/>
</dbReference>
<dbReference type="InterPro" id="IPR035965">
    <property type="entry name" value="PAS-like_dom_sf"/>
</dbReference>
<keyword evidence="4" id="KW-0804">Transcription</keyword>
<dbReference type="SMART" id="SM00091">
    <property type="entry name" value="PAS"/>
    <property type="match status" value="1"/>
</dbReference>
<dbReference type="InterPro" id="IPR000014">
    <property type="entry name" value="PAS"/>
</dbReference>
<dbReference type="InterPro" id="IPR036638">
    <property type="entry name" value="HLH_DNA-bd_sf"/>
</dbReference>
<comment type="subcellular location">
    <subcellularLocation>
        <location evidence="1">Nucleus</location>
    </subcellularLocation>
</comment>
<dbReference type="GeneTree" id="ENSGT00940000156774"/>
<keyword evidence="9" id="KW-1185">Reference proteome</keyword>
<dbReference type="STRING" id="7868.ENSCMIP00000007940"/>
<evidence type="ECO:0000256" key="2">
    <source>
        <dbReference type="ARBA" id="ARBA00022737"/>
    </source>
</evidence>
<dbReference type="GO" id="GO:0000981">
    <property type="term" value="F:DNA-binding transcription factor activity, RNA polymerase II-specific"/>
    <property type="evidence" value="ECO:0007669"/>
    <property type="project" value="TreeGrafter"/>
</dbReference>
<reference evidence="9" key="1">
    <citation type="journal article" date="2006" name="Science">
        <title>Ancient noncoding elements conserved in the human genome.</title>
        <authorList>
            <person name="Venkatesh B."/>
            <person name="Kirkness E.F."/>
            <person name="Loh Y.H."/>
            <person name="Halpern A.L."/>
            <person name="Lee A.P."/>
            <person name="Johnson J."/>
            <person name="Dandona N."/>
            <person name="Viswanathan L.D."/>
            <person name="Tay A."/>
            <person name="Venter J.C."/>
            <person name="Strausberg R.L."/>
            <person name="Brenner S."/>
        </authorList>
    </citation>
    <scope>NUCLEOTIDE SEQUENCE [LARGE SCALE GENOMIC DNA]</scope>
</reference>
<dbReference type="GO" id="GO:0005634">
    <property type="term" value="C:nucleus"/>
    <property type="evidence" value="ECO:0007669"/>
    <property type="project" value="UniProtKB-SubCell"/>
</dbReference>
<dbReference type="GO" id="GO:0071456">
    <property type="term" value="P:cellular response to hypoxia"/>
    <property type="evidence" value="ECO:0007669"/>
    <property type="project" value="TreeGrafter"/>
</dbReference>
<dbReference type="PROSITE" id="PS50112">
    <property type="entry name" value="PAS"/>
    <property type="match status" value="1"/>
</dbReference>
<proteinExistence type="predicted"/>
<dbReference type="Proteomes" id="UP000314986">
    <property type="component" value="Unassembled WGS sequence"/>
</dbReference>
<reference evidence="8" key="4">
    <citation type="submission" date="2025-08" db="UniProtKB">
        <authorList>
            <consortium name="Ensembl"/>
        </authorList>
    </citation>
    <scope>IDENTIFICATION</scope>
</reference>
<evidence type="ECO:0000313" key="8">
    <source>
        <dbReference type="Ensembl" id="ENSCMIP00000007940.1"/>
    </source>
</evidence>
<evidence type="ECO:0000256" key="5">
    <source>
        <dbReference type="ARBA" id="ARBA00023242"/>
    </source>
</evidence>
<feature type="domain" description="PAS" evidence="6">
    <location>
        <begin position="109"/>
        <end position="166"/>
    </location>
</feature>
<dbReference type="Ensembl" id="ENSCMIT00000008170.1">
    <property type="protein sequence ID" value="ENSCMIP00000007940.1"/>
    <property type="gene ID" value="ENSCMIG00000004287.1"/>
</dbReference>
<evidence type="ECO:0000256" key="1">
    <source>
        <dbReference type="ARBA" id="ARBA00004123"/>
    </source>
</evidence>
<reference evidence="9" key="3">
    <citation type="journal article" date="2014" name="Nature">
        <title>Elephant shark genome provides unique insights into gnathostome evolution.</title>
        <authorList>
            <consortium name="International Elephant Shark Genome Sequencing Consortium"/>
            <person name="Venkatesh B."/>
            <person name="Lee A.P."/>
            <person name="Ravi V."/>
            <person name="Maurya A.K."/>
            <person name="Lian M.M."/>
            <person name="Swann J.B."/>
            <person name="Ohta Y."/>
            <person name="Flajnik M.F."/>
            <person name="Sutoh Y."/>
            <person name="Kasahara M."/>
            <person name="Hoon S."/>
            <person name="Gangu V."/>
            <person name="Roy S.W."/>
            <person name="Irimia M."/>
            <person name="Korzh V."/>
            <person name="Kondrychyn I."/>
            <person name="Lim Z.W."/>
            <person name="Tay B.H."/>
            <person name="Tohari S."/>
            <person name="Kong K.W."/>
            <person name="Ho S."/>
            <person name="Lorente-Galdos B."/>
            <person name="Quilez J."/>
            <person name="Marques-Bonet T."/>
            <person name="Raney B.J."/>
            <person name="Ingham P.W."/>
            <person name="Tay A."/>
            <person name="Hillier L.W."/>
            <person name="Minx P."/>
            <person name="Boehm T."/>
            <person name="Wilson R.K."/>
            <person name="Brenner S."/>
            <person name="Warren W.C."/>
        </authorList>
    </citation>
    <scope>NUCLEOTIDE SEQUENCE [LARGE SCALE GENOMIC DNA]</scope>
</reference>
<dbReference type="PANTHER" id="PTHR23043">
    <property type="entry name" value="HYPOXIA-INDUCIBLE FACTOR 1 ALPHA"/>
    <property type="match status" value="1"/>
</dbReference>
<dbReference type="InterPro" id="IPR011598">
    <property type="entry name" value="bHLH_dom"/>
</dbReference>
<accession>A0A4W3GY43</accession>
<evidence type="ECO:0000313" key="9">
    <source>
        <dbReference type="Proteomes" id="UP000314986"/>
    </source>
</evidence>
<dbReference type="SUPFAM" id="SSF47459">
    <property type="entry name" value="HLH, helix-loop-helix DNA-binding domain"/>
    <property type="match status" value="1"/>
</dbReference>
<name>A0A4W3GY43_CALMI</name>
<dbReference type="OMA" id="KFTYCDQ"/>
<dbReference type="CDD" id="cd00130">
    <property type="entry name" value="PAS"/>
    <property type="match status" value="1"/>
</dbReference>
<dbReference type="GO" id="GO:0046983">
    <property type="term" value="F:protein dimerization activity"/>
    <property type="evidence" value="ECO:0007669"/>
    <property type="project" value="InterPro"/>
</dbReference>
<evidence type="ECO:0000256" key="3">
    <source>
        <dbReference type="ARBA" id="ARBA00023015"/>
    </source>
</evidence>
<dbReference type="SUPFAM" id="SSF55785">
    <property type="entry name" value="PYP-like sensor domain (PAS domain)"/>
    <property type="match status" value="1"/>
</dbReference>
<dbReference type="Pfam" id="PF00989">
    <property type="entry name" value="PAS"/>
    <property type="match status" value="1"/>
</dbReference>
<organism evidence="8 9">
    <name type="scientific">Callorhinchus milii</name>
    <name type="common">Ghost shark</name>
    <dbReference type="NCBI Taxonomy" id="7868"/>
    <lineage>
        <taxon>Eukaryota</taxon>
        <taxon>Metazoa</taxon>
        <taxon>Chordata</taxon>
        <taxon>Craniata</taxon>
        <taxon>Vertebrata</taxon>
        <taxon>Chondrichthyes</taxon>
        <taxon>Holocephali</taxon>
        <taxon>Chimaeriformes</taxon>
        <taxon>Callorhinchidae</taxon>
        <taxon>Callorhinchus</taxon>
    </lineage>
</organism>
<feature type="domain" description="BHLH" evidence="7">
    <location>
        <begin position="34"/>
        <end position="87"/>
    </location>
</feature>
<dbReference type="Pfam" id="PF23171">
    <property type="entry name" value="bHLH_HIF1A"/>
    <property type="match status" value="1"/>
</dbReference>
<dbReference type="SMART" id="SM00353">
    <property type="entry name" value="HLH"/>
    <property type="match status" value="1"/>
</dbReference>
<dbReference type="InterPro" id="IPR013767">
    <property type="entry name" value="PAS_fold"/>
</dbReference>
<dbReference type="PROSITE" id="PS50888">
    <property type="entry name" value="BHLH"/>
    <property type="match status" value="1"/>
</dbReference>